<sequence length="131" mass="15121">MTIKERISVLAKRQNTTLQKIESDLDFGRGTISRWDKSSPSVDKLQQVAQYLNVSIDFLLGNVVYDNSPDLYPYEEESETYYTDPEVSEYANKLKNNPGMRILFDAAEDMSKEDIDFVVDLIDKLKKREGK</sequence>
<dbReference type="Proteomes" id="UP001198241">
    <property type="component" value="Unassembled WGS sequence"/>
</dbReference>
<keyword evidence="3" id="KW-1185">Reference proteome</keyword>
<dbReference type="CDD" id="cd00093">
    <property type="entry name" value="HTH_XRE"/>
    <property type="match status" value="1"/>
</dbReference>
<dbReference type="Gene3D" id="1.10.260.40">
    <property type="entry name" value="lambda repressor-like DNA-binding domains"/>
    <property type="match status" value="1"/>
</dbReference>
<dbReference type="RefSeq" id="WP_227720766.1">
    <property type="nucleotide sequence ID" value="NZ_JAJEQD010000003.1"/>
</dbReference>
<name>A0ABS8F3L6_9FIRM</name>
<proteinExistence type="predicted"/>
<organism evidence="2 3">
    <name type="scientific">Veillonella fallax</name>
    <dbReference type="NCBI Taxonomy" id="2881272"/>
    <lineage>
        <taxon>Bacteria</taxon>
        <taxon>Bacillati</taxon>
        <taxon>Bacillota</taxon>
        <taxon>Negativicutes</taxon>
        <taxon>Veillonellales</taxon>
        <taxon>Veillonellaceae</taxon>
        <taxon>Veillonella</taxon>
    </lineage>
</organism>
<accession>A0ABS8F3L6</accession>
<evidence type="ECO:0000313" key="3">
    <source>
        <dbReference type="Proteomes" id="UP001198241"/>
    </source>
</evidence>
<feature type="domain" description="HTH cro/C1-type" evidence="1">
    <location>
        <begin position="7"/>
        <end position="59"/>
    </location>
</feature>
<dbReference type="SMART" id="SM00530">
    <property type="entry name" value="HTH_XRE"/>
    <property type="match status" value="1"/>
</dbReference>
<evidence type="ECO:0000259" key="1">
    <source>
        <dbReference type="PROSITE" id="PS50943"/>
    </source>
</evidence>
<dbReference type="PROSITE" id="PS50943">
    <property type="entry name" value="HTH_CROC1"/>
    <property type="match status" value="1"/>
</dbReference>
<protein>
    <submittedName>
        <fullName evidence="2">Helix-turn-helix domain-containing protein</fullName>
    </submittedName>
</protein>
<gene>
    <name evidence="2" type="ORF">LKD20_02230</name>
</gene>
<comment type="caution">
    <text evidence="2">The sequence shown here is derived from an EMBL/GenBank/DDBJ whole genome shotgun (WGS) entry which is preliminary data.</text>
</comment>
<evidence type="ECO:0000313" key="2">
    <source>
        <dbReference type="EMBL" id="MCC2155961.1"/>
    </source>
</evidence>
<dbReference type="EMBL" id="JAJEQD010000003">
    <property type="protein sequence ID" value="MCC2155961.1"/>
    <property type="molecule type" value="Genomic_DNA"/>
</dbReference>
<reference evidence="2 3" key="1">
    <citation type="submission" date="2021-10" db="EMBL/GenBank/DDBJ databases">
        <title>Anaerobic single-cell dispensing facilitates the cultivation of human gut bacteria.</title>
        <authorList>
            <person name="Afrizal A."/>
        </authorList>
    </citation>
    <scope>NUCLEOTIDE SEQUENCE [LARGE SCALE GENOMIC DNA]</scope>
    <source>
        <strain evidence="2 3">CLA-AA-H247</strain>
    </source>
</reference>
<dbReference type="InterPro" id="IPR010982">
    <property type="entry name" value="Lambda_DNA-bd_dom_sf"/>
</dbReference>
<dbReference type="SUPFAM" id="SSF47413">
    <property type="entry name" value="lambda repressor-like DNA-binding domains"/>
    <property type="match status" value="1"/>
</dbReference>
<dbReference type="InterPro" id="IPR001387">
    <property type="entry name" value="Cro/C1-type_HTH"/>
</dbReference>